<dbReference type="InterPro" id="IPR019303">
    <property type="entry name" value="vWA_TerF_C"/>
</dbReference>
<sequence>MGYTVNLSKEQTINKINLSKNTLKVCLEKKKLSGEKARVAFIIDTSGSMYSYFTSGKAQNIIERILPLALEFDDNGELDMFQFSNDVEDLEPVTMDNIYGYVNNEVMPYFLGEATYYAPPLERILEKYVEDEPSKEYPTYVIFLTDGDNFDEYETERIVRYLSRENVFIQFIGIGNERFSFLKELDDLSGRYLDNANFFEVNDIDRISDEKLYARLMNEYPIWLNQARQKGLVNTPVIKPTLNKSYSKEIQRGQKMSLTQTIPNLSKLLVGIDWEVNTQGQAVDIDTSIFMMDVNKKTEDDNVIFYNNPRSADGGIEIKADHGTGLKDMFKDMIQLDLKRIPSNIEKLAFTITIDEADKRKQSFKMMSKGYFKIIDGEKMAEIFSYKFNENLNMENAVVVAEIYRYKNEWKVSPIGSGFAGGLKALCDYYGVDAD</sequence>
<dbReference type="Proteomes" id="UP000422764">
    <property type="component" value="Chromosome"/>
</dbReference>
<dbReference type="InterPro" id="IPR036465">
    <property type="entry name" value="vWFA_dom_sf"/>
</dbReference>
<dbReference type="SMART" id="SM00327">
    <property type="entry name" value="VWA"/>
    <property type="match status" value="1"/>
</dbReference>
<evidence type="ECO:0000313" key="2">
    <source>
        <dbReference type="EMBL" id="QGU95968.1"/>
    </source>
</evidence>
<accession>A0A6I6F6N4</accession>
<dbReference type="SUPFAM" id="SSF53300">
    <property type="entry name" value="vWA-like"/>
    <property type="match status" value="1"/>
</dbReference>
<evidence type="ECO:0000259" key="1">
    <source>
        <dbReference type="PROSITE" id="PS50234"/>
    </source>
</evidence>
<dbReference type="Gene3D" id="3.40.50.410">
    <property type="entry name" value="von Willebrand factor, type A domain"/>
    <property type="match status" value="1"/>
</dbReference>
<reference evidence="2 3" key="1">
    <citation type="submission" date="2019-12" db="EMBL/GenBank/DDBJ databases">
        <title>Genome sequenceing of Clostridium bovifaecis.</title>
        <authorList>
            <person name="Yao Y."/>
        </authorList>
    </citation>
    <scope>NUCLEOTIDE SEQUENCE [LARGE SCALE GENOMIC DNA]</scope>
    <source>
        <strain evidence="2 3">BXX</strain>
    </source>
</reference>
<proteinExistence type="predicted"/>
<dbReference type="Pfam" id="PF10138">
    <property type="entry name" value="vWA-TerF-like"/>
    <property type="match status" value="1"/>
</dbReference>
<protein>
    <submittedName>
        <fullName evidence="2">VWA domain-containing protein</fullName>
    </submittedName>
</protein>
<feature type="domain" description="VWFA" evidence="1">
    <location>
        <begin position="38"/>
        <end position="216"/>
    </location>
</feature>
<dbReference type="Gene3D" id="2.60.60.30">
    <property type="entry name" value="sav2460 like domains"/>
    <property type="match status" value="1"/>
</dbReference>
<organism evidence="2 3">
    <name type="scientific">Clostridium bovifaecis</name>
    <dbReference type="NCBI Taxonomy" id="2184719"/>
    <lineage>
        <taxon>Bacteria</taxon>
        <taxon>Bacillati</taxon>
        <taxon>Bacillota</taxon>
        <taxon>Clostridia</taxon>
        <taxon>Eubacteriales</taxon>
        <taxon>Clostridiaceae</taxon>
        <taxon>Clostridium</taxon>
    </lineage>
</organism>
<keyword evidence="3" id="KW-1185">Reference proteome</keyword>
<dbReference type="EMBL" id="CP046522">
    <property type="protein sequence ID" value="QGU95968.1"/>
    <property type="molecule type" value="Genomic_DNA"/>
</dbReference>
<name>A0A6I6F6N4_9CLOT</name>
<dbReference type="CDD" id="cd00198">
    <property type="entry name" value="vWFA"/>
    <property type="match status" value="1"/>
</dbReference>
<dbReference type="CDD" id="cd06974">
    <property type="entry name" value="TerD_like"/>
    <property type="match status" value="1"/>
</dbReference>
<dbReference type="AlphaFoldDB" id="A0A6I6F6N4"/>
<dbReference type="Pfam" id="PF02342">
    <property type="entry name" value="TerD"/>
    <property type="match status" value="1"/>
</dbReference>
<dbReference type="PROSITE" id="PS50234">
    <property type="entry name" value="VWFA"/>
    <property type="match status" value="1"/>
</dbReference>
<dbReference type="InterPro" id="IPR003325">
    <property type="entry name" value="TerD"/>
</dbReference>
<dbReference type="PANTHER" id="PTHR32097">
    <property type="entry name" value="CAMP-BINDING PROTEIN 1-RELATED"/>
    <property type="match status" value="1"/>
</dbReference>
<gene>
    <name evidence="2" type="ORF">GOM49_13500</name>
</gene>
<dbReference type="PANTHER" id="PTHR32097:SF17">
    <property type="entry name" value="CAMP-BINDING PROTEIN 1-RELATED"/>
    <property type="match status" value="1"/>
</dbReference>
<dbReference type="InterPro" id="IPR051324">
    <property type="entry name" value="Stress/Tellurium_Resist"/>
</dbReference>
<evidence type="ECO:0000313" key="3">
    <source>
        <dbReference type="Proteomes" id="UP000422764"/>
    </source>
</evidence>
<dbReference type="InterPro" id="IPR002035">
    <property type="entry name" value="VWF_A"/>
</dbReference>